<evidence type="ECO:0000313" key="2">
    <source>
        <dbReference type="Proteomes" id="UP000239187"/>
    </source>
</evidence>
<accession>A0A2L0UH25</accession>
<protein>
    <submittedName>
        <fullName evidence="1">Uncharacterized protein</fullName>
    </submittedName>
</protein>
<proteinExistence type="predicted"/>
<evidence type="ECO:0000313" key="1">
    <source>
        <dbReference type="EMBL" id="AUZ88527.1"/>
    </source>
</evidence>
<dbReference type="Proteomes" id="UP000239187">
    <property type="component" value="Chromosome"/>
</dbReference>
<gene>
    <name evidence="1" type="ORF">CVO76_13440</name>
</gene>
<sequence>MNAPAKLFQVKQHQVARNAYDGGRLRVVPAREPNGTLAAAILLGSEILLVLNETHATTLSNQLVDALEEGTGHD</sequence>
<dbReference type="RefSeq" id="WP_208739636.1">
    <property type="nucleotide sequence ID" value="NZ_CP024915.1"/>
</dbReference>
<dbReference type="AlphaFoldDB" id="A0A2L0UH25"/>
<organism evidence="1 2">
    <name type="scientific">Arthrobacter agilis</name>
    <dbReference type="NCBI Taxonomy" id="37921"/>
    <lineage>
        <taxon>Bacteria</taxon>
        <taxon>Bacillati</taxon>
        <taxon>Actinomycetota</taxon>
        <taxon>Actinomycetes</taxon>
        <taxon>Micrococcales</taxon>
        <taxon>Micrococcaceae</taxon>
        <taxon>Arthrobacter</taxon>
    </lineage>
</organism>
<dbReference type="EMBL" id="CP024915">
    <property type="protein sequence ID" value="AUZ88527.1"/>
    <property type="molecule type" value="Genomic_DNA"/>
</dbReference>
<name>A0A2L0UH25_9MICC</name>
<reference evidence="1 2" key="1">
    <citation type="submission" date="2017-11" db="EMBL/GenBank/DDBJ databases">
        <title>Draft genome of Arthrobacter agilis strain UMCV2, a plant growth-promoting rhizobacterium and biocontrol capacity of phytopathogenic fungi.</title>
        <authorList>
            <person name="Martinez-Camara R."/>
            <person name="Santoyo G."/>
            <person name="Moreno-Hagelsieb G."/>
            <person name="Valencia-Cantero E."/>
        </authorList>
    </citation>
    <scope>NUCLEOTIDE SEQUENCE [LARGE SCALE GENOMIC DNA]</scope>
    <source>
        <strain evidence="1 2">UMCV2</strain>
    </source>
</reference>